<dbReference type="PANTHER" id="PTHR47447:SF17">
    <property type="entry name" value="OS12G0638900 PROTEIN"/>
    <property type="match status" value="1"/>
</dbReference>
<dbReference type="OrthoDB" id="185373at2759"/>
<dbReference type="PROSITE" id="PS51375">
    <property type="entry name" value="PPR"/>
    <property type="match status" value="1"/>
</dbReference>
<name>A0A2U1MHN0_ARTAN</name>
<accession>A0A2U1MHN0</accession>
<dbReference type="PANTHER" id="PTHR47447">
    <property type="entry name" value="OS03G0856100 PROTEIN"/>
    <property type="match status" value="1"/>
</dbReference>
<feature type="repeat" description="PPR" evidence="3">
    <location>
        <begin position="204"/>
        <end position="238"/>
    </location>
</feature>
<evidence type="ECO:0000256" key="3">
    <source>
        <dbReference type="PROSITE-ProRule" id="PRU00708"/>
    </source>
</evidence>
<proteinExistence type="inferred from homology"/>
<keyword evidence="5" id="KW-1185">Reference proteome</keyword>
<evidence type="ECO:0000313" key="5">
    <source>
        <dbReference type="Proteomes" id="UP000245207"/>
    </source>
</evidence>
<dbReference type="Pfam" id="PF13041">
    <property type="entry name" value="PPR_2"/>
    <property type="match status" value="1"/>
</dbReference>
<dbReference type="Proteomes" id="UP000245207">
    <property type="component" value="Unassembled WGS sequence"/>
</dbReference>
<dbReference type="EMBL" id="PKPP01005282">
    <property type="protein sequence ID" value="PWA60729.1"/>
    <property type="molecule type" value="Genomic_DNA"/>
</dbReference>
<sequence>MRGNLFFTHWKPLSAGNLVDCFSSLNTARLLLIKLGSVLGDASCSFTLTGSFLHFESGLSAPNINPNLYVFNSLMNVNACYLSYTMNIYKHMQNLGVVPDIASYNILLKSCCLAARLDTTQEIYREVEDLESKGSLKLDVFTYSTMIKITNRNLTQESSQVVPMKVPFKPTTATYNVLMKACGTDHFLAKALMEEMETVGLSPNHISWSTLIGVYGGSGDLKNAVQVLKTMCESDVPPDVIAYSAAIKAIELGVFIMCRDEEISYTTKYGEEYNFSRYGLVSFPVSTKHYLVVDTIIKLLQDNLGLEVLSLGPKIPTDIRINVENPFNPHPDLDKTLERSSFTEVEGDKKILVPLARKKV</sequence>
<evidence type="ECO:0000256" key="1">
    <source>
        <dbReference type="ARBA" id="ARBA00007626"/>
    </source>
</evidence>
<dbReference type="NCBIfam" id="TIGR00756">
    <property type="entry name" value="PPR"/>
    <property type="match status" value="1"/>
</dbReference>
<comment type="similarity">
    <text evidence="1">Belongs to the PPR family. P subfamily.</text>
</comment>
<dbReference type="AlphaFoldDB" id="A0A2U1MHN0"/>
<keyword evidence="2" id="KW-0677">Repeat</keyword>
<evidence type="ECO:0000256" key="2">
    <source>
        <dbReference type="ARBA" id="ARBA00022737"/>
    </source>
</evidence>
<dbReference type="Pfam" id="PF13812">
    <property type="entry name" value="PPR_3"/>
    <property type="match status" value="2"/>
</dbReference>
<reference evidence="4 5" key="1">
    <citation type="journal article" date="2018" name="Mol. Plant">
        <title>The genome of Artemisia annua provides insight into the evolution of Asteraceae family and artemisinin biosynthesis.</title>
        <authorList>
            <person name="Shen Q."/>
            <person name="Zhang L."/>
            <person name="Liao Z."/>
            <person name="Wang S."/>
            <person name="Yan T."/>
            <person name="Shi P."/>
            <person name="Liu M."/>
            <person name="Fu X."/>
            <person name="Pan Q."/>
            <person name="Wang Y."/>
            <person name="Lv Z."/>
            <person name="Lu X."/>
            <person name="Zhang F."/>
            <person name="Jiang W."/>
            <person name="Ma Y."/>
            <person name="Chen M."/>
            <person name="Hao X."/>
            <person name="Li L."/>
            <person name="Tang Y."/>
            <person name="Lv G."/>
            <person name="Zhou Y."/>
            <person name="Sun X."/>
            <person name="Brodelius P.E."/>
            <person name="Rose J.K.C."/>
            <person name="Tang K."/>
        </authorList>
    </citation>
    <scope>NUCLEOTIDE SEQUENCE [LARGE SCALE GENOMIC DNA]</scope>
    <source>
        <strain evidence="5">cv. Huhao1</strain>
        <tissue evidence="4">Leaf</tissue>
    </source>
</reference>
<evidence type="ECO:0000313" key="4">
    <source>
        <dbReference type="EMBL" id="PWA60729.1"/>
    </source>
</evidence>
<dbReference type="Gene3D" id="1.25.40.10">
    <property type="entry name" value="Tetratricopeptide repeat domain"/>
    <property type="match status" value="2"/>
</dbReference>
<dbReference type="InterPro" id="IPR002885">
    <property type="entry name" value="PPR_rpt"/>
</dbReference>
<comment type="caution">
    <text evidence="4">The sequence shown here is derived from an EMBL/GenBank/DDBJ whole genome shotgun (WGS) entry which is preliminary data.</text>
</comment>
<protein>
    <submittedName>
        <fullName evidence="4">Pentatricopeptide repeat-containing protein</fullName>
    </submittedName>
</protein>
<dbReference type="InterPro" id="IPR011990">
    <property type="entry name" value="TPR-like_helical_dom_sf"/>
</dbReference>
<organism evidence="4 5">
    <name type="scientific">Artemisia annua</name>
    <name type="common">Sweet wormwood</name>
    <dbReference type="NCBI Taxonomy" id="35608"/>
    <lineage>
        <taxon>Eukaryota</taxon>
        <taxon>Viridiplantae</taxon>
        <taxon>Streptophyta</taxon>
        <taxon>Embryophyta</taxon>
        <taxon>Tracheophyta</taxon>
        <taxon>Spermatophyta</taxon>
        <taxon>Magnoliopsida</taxon>
        <taxon>eudicotyledons</taxon>
        <taxon>Gunneridae</taxon>
        <taxon>Pentapetalae</taxon>
        <taxon>asterids</taxon>
        <taxon>campanulids</taxon>
        <taxon>Asterales</taxon>
        <taxon>Asteraceae</taxon>
        <taxon>Asteroideae</taxon>
        <taxon>Anthemideae</taxon>
        <taxon>Artemisiinae</taxon>
        <taxon>Artemisia</taxon>
    </lineage>
</organism>
<gene>
    <name evidence="4" type="ORF">CTI12_AA379210</name>
</gene>